<gene>
    <name evidence="5" type="ORF">GCM10023321_45470</name>
</gene>
<dbReference type="Proteomes" id="UP001428817">
    <property type="component" value="Unassembled WGS sequence"/>
</dbReference>
<reference evidence="6" key="1">
    <citation type="journal article" date="2019" name="Int. J. Syst. Evol. Microbiol.">
        <title>The Global Catalogue of Microorganisms (GCM) 10K type strain sequencing project: providing services to taxonomists for standard genome sequencing and annotation.</title>
        <authorList>
            <consortium name="The Broad Institute Genomics Platform"/>
            <consortium name="The Broad Institute Genome Sequencing Center for Infectious Disease"/>
            <person name="Wu L."/>
            <person name="Ma J."/>
        </authorList>
    </citation>
    <scope>NUCLEOTIDE SEQUENCE [LARGE SCALE GENOMIC DNA]</scope>
    <source>
        <strain evidence="6">JCM 18303</strain>
    </source>
</reference>
<protein>
    <submittedName>
        <fullName evidence="5">Alpha/beta fold hydrolase</fullName>
    </submittedName>
</protein>
<evidence type="ECO:0000313" key="6">
    <source>
        <dbReference type="Proteomes" id="UP001428817"/>
    </source>
</evidence>
<keyword evidence="5" id="KW-0378">Hydrolase</keyword>
<dbReference type="InterPro" id="IPR010941">
    <property type="entry name" value="PhaC_N"/>
</dbReference>
<accession>A0ABP9QG66</accession>
<name>A0ABP9QG66_9PSEU</name>
<organism evidence="5 6">
    <name type="scientific">Pseudonocardia eucalypti</name>
    <dbReference type="NCBI Taxonomy" id="648755"/>
    <lineage>
        <taxon>Bacteria</taxon>
        <taxon>Bacillati</taxon>
        <taxon>Actinomycetota</taxon>
        <taxon>Actinomycetes</taxon>
        <taxon>Pseudonocardiales</taxon>
        <taxon>Pseudonocardiaceae</taxon>
        <taxon>Pseudonocardia</taxon>
    </lineage>
</organism>
<dbReference type="Gene3D" id="3.40.50.1820">
    <property type="entry name" value="alpha/beta hydrolase"/>
    <property type="match status" value="1"/>
</dbReference>
<keyword evidence="2" id="KW-0012">Acyltransferase</keyword>
<dbReference type="InterPro" id="IPR029058">
    <property type="entry name" value="AB_hydrolase_fold"/>
</dbReference>
<dbReference type="PANTHER" id="PTHR36837">
    <property type="entry name" value="POLY(3-HYDROXYALKANOATE) POLYMERASE SUBUNIT PHAC"/>
    <property type="match status" value="1"/>
</dbReference>
<dbReference type="RefSeq" id="WP_185060053.1">
    <property type="nucleotide sequence ID" value="NZ_BAABJP010000024.1"/>
</dbReference>
<sequence>MSSDVYDRADEHAAALDMLLVDGALSPLARMLPANALLRLARELARHPGGTARRLVELLEELGKIVQGSSELAAHPKDRRFADQAWRDNPVLHRALQAYLAASATGKDLVAGADLDWRDRERLVFALDNLIAALAPSNNPLLNPLGWRAAVESRGASALAGARNLLSDLAEAPRVPSMVDPNAFRVGRDLAVTPGAVVLRTEVFELIQYTPRTATVRSRPLVVVPPVINKYYIADLAPGRSLIEYLVESGQQVFMISWRNPAARHRAWDMDTYGEAIVRALDAARTITGADAVLPLGFCSGGMLLSMVLSALAAKGQSDNVAAFSLAVCVLDQSRAGTSGAFMDRRTATLAKLASSVRGYLDGRALAEVFAWLRPDDLVWSYWVNNYLQGRKPPAFDILYWNADTVRMATGLHHDFVDVGLENGLTKPGAVRMLGAPVDLSAVKADGYMLAGIADHISPWQNCYRGAQLFGGDVTFVLSSSGHIASIVNPPDNPKANYRAALAGSDPAEQWQAGAPTTKGSWWPSFVSWLGERSGPERPAPAEPGGPDHPASDPAPGRYVVAR</sequence>
<dbReference type="GO" id="GO:0016787">
    <property type="term" value="F:hydrolase activity"/>
    <property type="evidence" value="ECO:0007669"/>
    <property type="project" value="UniProtKB-KW"/>
</dbReference>
<dbReference type="InterPro" id="IPR051321">
    <property type="entry name" value="PHA/PHB_synthase"/>
</dbReference>
<proteinExistence type="predicted"/>
<evidence type="ECO:0000256" key="2">
    <source>
        <dbReference type="ARBA" id="ARBA00023315"/>
    </source>
</evidence>
<feature type="domain" description="Poly-beta-hydroxybutyrate polymerase N-terminal" evidence="4">
    <location>
        <begin position="77"/>
        <end position="246"/>
    </location>
</feature>
<dbReference type="Pfam" id="PF07167">
    <property type="entry name" value="PhaC_N"/>
    <property type="match status" value="1"/>
</dbReference>
<evidence type="ECO:0000259" key="4">
    <source>
        <dbReference type="Pfam" id="PF07167"/>
    </source>
</evidence>
<dbReference type="EMBL" id="BAABJP010000024">
    <property type="protein sequence ID" value="GAA5161347.1"/>
    <property type="molecule type" value="Genomic_DNA"/>
</dbReference>
<keyword evidence="1" id="KW-0808">Transferase</keyword>
<dbReference type="SUPFAM" id="SSF53474">
    <property type="entry name" value="alpha/beta-Hydrolases"/>
    <property type="match status" value="1"/>
</dbReference>
<feature type="region of interest" description="Disordered" evidence="3">
    <location>
        <begin position="529"/>
        <end position="563"/>
    </location>
</feature>
<evidence type="ECO:0000313" key="5">
    <source>
        <dbReference type="EMBL" id="GAA5161347.1"/>
    </source>
</evidence>
<evidence type="ECO:0000256" key="1">
    <source>
        <dbReference type="ARBA" id="ARBA00022679"/>
    </source>
</evidence>
<comment type="caution">
    <text evidence="5">The sequence shown here is derived from an EMBL/GenBank/DDBJ whole genome shotgun (WGS) entry which is preliminary data.</text>
</comment>
<evidence type="ECO:0000256" key="3">
    <source>
        <dbReference type="SAM" id="MobiDB-lite"/>
    </source>
</evidence>
<keyword evidence="6" id="KW-1185">Reference proteome</keyword>
<dbReference type="PANTHER" id="PTHR36837:SF5">
    <property type="entry name" value="POLY-3-HYDROXYBUTYRATE SYNTHASE"/>
    <property type="match status" value="1"/>
</dbReference>